<dbReference type="KEGG" id="lcy:LC20004_08505"/>
<organism evidence="6 7">
    <name type="scientific">Loigolactobacillus coryniformis subsp. torquens DSM 20004 = KCTC 3535</name>
    <dbReference type="NCBI Taxonomy" id="1423822"/>
    <lineage>
        <taxon>Bacteria</taxon>
        <taxon>Bacillati</taxon>
        <taxon>Bacillota</taxon>
        <taxon>Bacilli</taxon>
        <taxon>Lactobacillales</taxon>
        <taxon>Lactobacillaceae</taxon>
        <taxon>Loigolactobacillus</taxon>
    </lineage>
</organism>
<dbReference type="GO" id="GO:0006313">
    <property type="term" value="P:DNA transposition"/>
    <property type="evidence" value="ECO:0007669"/>
    <property type="project" value="InterPro"/>
</dbReference>
<dbReference type="Proteomes" id="UP000223559">
    <property type="component" value="Chromosome"/>
</dbReference>
<evidence type="ECO:0000256" key="2">
    <source>
        <dbReference type="ARBA" id="ARBA00010961"/>
    </source>
</evidence>
<keyword evidence="5" id="KW-0233">DNA recombination</keyword>
<proteinExistence type="inferred from homology"/>
<dbReference type="AlphaFoldDB" id="A0A2D1KP79"/>
<evidence type="ECO:0008006" key="8">
    <source>
        <dbReference type="Google" id="ProtNLM"/>
    </source>
</evidence>
<gene>
    <name evidence="6" type="ORF">LC20004_08505</name>
</gene>
<keyword evidence="4" id="KW-0238">DNA-binding</keyword>
<keyword evidence="3" id="KW-0815">Transposition</keyword>
<dbReference type="EMBL" id="CP017697">
    <property type="protein sequence ID" value="ATO43954.1"/>
    <property type="molecule type" value="Genomic_DNA"/>
</dbReference>
<reference evidence="6 7" key="1">
    <citation type="submission" date="2016-10" db="EMBL/GenBank/DDBJ databases">
        <title>The whole genome sequencing and assembly of L. cotyniformis subsp. torquens DSM 20004 strain.</title>
        <authorList>
            <person name="Park M.-K."/>
            <person name="Lee Y.-J."/>
            <person name="Yi H."/>
            <person name="Bahn Y.-S."/>
            <person name="Kim J.F."/>
            <person name="Lee D.-W."/>
        </authorList>
    </citation>
    <scope>NUCLEOTIDE SEQUENCE [LARGE SCALE GENOMIC DNA]</scope>
    <source>
        <strain evidence="6 7">DSM 20004</strain>
    </source>
</reference>
<evidence type="ECO:0000256" key="3">
    <source>
        <dbReference type="ARBA" id="ARBA00022578"/>
    </source>
</evidence>
<evidence type="ECO:0000256" key="4">
    <source>
        <dbReference type="ARBA" id="ARBA00023125"/>
    </source>
</evidence>
<evidence type="ECO:0000313" key="7">
    <source>
        <dbReference type="Proteomes" id="UP000223559"/>
    </source>
</evidence>
<protein>
    <recommendedName>
        <fullName evidence="8">Transposase</fullName>
    </recommendedName>
</protein>
<dbReference type="RefSeq" id="WP_258522998.1">
    <property type="nucleotide sequence ID" value="NZ_CP017697.1"/>
</dbReference>
<keyword evidence="7" id="KW-1185">Reference proteome</keyword>
<dbReference type="GO" id="GO:0004803">
    <property type="term" value="F:transposase activity"/>
    <property type="evidence" value="ECO:0007669"/>
    <property type="project" value="InterPro"/>
</dbReference>
<comment type="similarity">
    <text evidence="2">Belongs to the transposase mutator family.</text>
</comment>
<evidence type="ECO:0000313" key="6">
    <source>
        <dbReference type="EMBL" id="ATO43954.1"/>
    </source>
</evidence>
<comment type="function">
    <text evidence="1">Required for the transposition of the insertion element.</text>
</comment>
<name>A0A2D1KP79_9LACO</name>
<dbReference type="InterPro" id="IPR001207">
    <property type="entry name" value="Transposase_mutator"/>
</dbReference>
<dbReference type="Pfam" id="PF00872">
    <property type="entry name" value="Transposase_mut"/>
    <property type="match status" value="1"/>
</dbReference>
<sequence>MDQFTKNLTKTLLSNGDVKELFRQQLETAINHILQAELTALLGYDPYDRSGFNTGNSRNGQYYRLIDSEYGKLKIGCKLIPETTFKRGYNE</sequence>
<dbReference type="GO" id="GO:0003677">
    <property type="term" value="F:DNA binding"/>
    <property type="evidence" value="ECO:0007669"/>
    <property type="project" value="UniProtKB-KW"/>
</dbReference>
<evidence type="ECO:0000256" key="1">
    <source>
        <dbReference type="ARBA" id="ARBA00002190"/>
    </source>
</evidence>
<evidence type="ECO:0000256" key="5">
    <source>
        <dbReference type="ARBA" id="ARBA00023172"/>
    </source>
</evidence>
<accession>A0A2D1KP79</accession>